<dbReference type="InterPro" id="IPR036390">
    <property type="entry name" value="WH_DNA-bd_sf"/>
</dbReference>
<gene>
    <name evidence="2" type="ordered locus">ASAC_0358</name>
</gene>
<dbReference type="HOGENOM" id="CLU_2406177_0_0_2"/>
<dbReference type="Gene3D" id="1.10.10.10">
    <property type="entry name" value="Winged helix-like DNA-binding domain superfamily/Winged helix DNA-binding domain"/>
    <property type="match status" value="1"/>
</dbReference>
<dbReference type="KEGG" id="asc:ASAC_0358"/>
<dbReference type="InterPro" id="IPR000835">
    <property type="entry name" value="HTH_MarR-typ"/>
</dbReference>
<dbReference type="GO" id="GO:0003700">
    <property type="term" value="F:DNA-binding transcription factor activity"/>
    <property type="evidence" value="ECO:0007669"/>
    <property type="project" value="InterPro"/>
</dbReference>
<dbReference type="InParanoid" id="D9Q0C7"/>
<accession>D9Q0C7</accession>
<dbReference type="AlphaFoldDB" id="D9Q0C7"/>
<dbReference type="SUPFAM" id="SSF46785">
    <property type="entry name" value="Winged helix' DNA-binding domain"/>
    <property type="match status" value="1"/>
</dbReference>
<dbReference type="Proteomes" id="UP000000346">
    <property type="component" value="Chromosome"/>
</dbReference>
<proteinExistence type="predicted"/>
<reference evidence="2 3" key="1">
    <citation type="journal article" date="2010" name="Appl. Environ. Microbiol.">
        <title>The genome sequence of the crenarchaeon Acidilobus saccharovorans supports a new order, Acidilobales, and suggests an important ecological role in terrestrial acidic hot springs.</title>
        <authorList>
            <person name="Mardanov A.V."/>
            <person name="Svetlitchnyi V.A."/>
            <person name="Beletsky A.V."/>
            <person name="Prokofeva M.I."/>
            <person name="Bonch-Osmolovskaya E.A."/>
            <person name="Ravin N.V."/>
            <person name="Skryabin K.G."/>
        </authorList>
    </citation>
    <scope>NUCLEOTIDE SEQUENCE [LARGE SCALE GENOMIC DNA]</scope>
    <source>
        <strain evidence="3">DSM 16705 / JCM 18335 / VKM B-2471 / 345-15</strain>
    </source>
</reference>
<dbReference type="InterPro" id="IPR012318">
    <property type="entry name" value="HTH_CRP"/>
</dbReference>
<evidence type="ECO:0000259" key="1">
    <source>
        <dbReference type="SMART" id="SM00419"/>
    </source>
</evidence>
<dbReference type="InterPro" id="IPR036388">
    <property type="entry name" value="WH-like_DNA-bd_sf"/>
</dbReference>
<name>D9Q0C7_ACIS3</name>
<evidence type="ECO:0000313" key="2">
    <source>
        <dbReference type="EMBL" id="ADL18765.1"/>
    </source>
</evidence>
<organism evidence="2 3">
    <name type="scientific">Acidilobus saccharovorans (strain DSM 16705 / JCM 18335 / VKM B-2471 / 345-15)</name>
    <dbReference type="NCBI Taxonomy" id="666510"/>
    <lineage>
        <taxon>Archaea</taxon>
        <taxon>Thermoproteota</taxon>
        <taxon>Thermoprotei</taxon>
        <taxon>Acidilobales</taxon>
        <taxon>Acidilobaceae</taxon>
        <taxon>Acidilobus</taxon>
    </lineage>
</organism>
<keyword evidence="3" id="KW-1185">Reference proteome</keyword>
<sequence length="92" mass="10180">MKYLKVSISVDFVAGIIRSLGKNYVTPKDLSEAMGISTKTAGRILRALESKGYVARYSNRAYRVLRGSLPSGDECHASTLIVRYPEDPPIPY</sequence>
<protein>
    <recommendedName>
        <fullName evidence="1">HTH crp-type domain-containing protein</fullName>
    </recommendedName>
</protein>
<evidence type="ECO:0000313" key="3">
    <source>
        <dbReference type="Proteomes" id="UP000000346"/>
    </source>
</evidence>
<dbReference type="SMART" id="SM00419">
    <property type="entry name" value="HTH_CRP"/>
    <property type="match status" value="1"/>
</dbReference>
<dbReference type="GO" id="GO:0003677">
    <property type="term" value="F:DNA binding"/>
    <property type="evidence" value="ECO:0007669"/>
    <property type="project" value="InterPro"/>
</dbReference>
<dbReference type="eggNOG" id="arCOG07512">
    <property type="taxonomic scope" value="Archaea"/>
</dbReference>
<feature type="domain" description="HTH crp-type" evidence="1">
    <location>
        <begin position="18"/>
        <end position="66"/>
    </location>
</feature>
<dbReference type="EMBL" id="CP001742">
    <property type="protein sequence ID" value="ADL18765.1"/>
    <property type="molecule type" value="Genomic_DNA"/>
</dbReference>
<dbReference type="Pfam" id="PF12802">
    <property type="entry name" value="MarR_2"/>
    <property type="match status" value="1"/>
</dbReference>